<protein>
    <recommendedName>
        <fullName evidence="3">SWIM-type domain-containing protein</fullName>
    </recommendedName>
</protein>
<dbReference type="VEuPathDB" id="FungiDB:PHYBLDRAFT_74195"/>
<name>A0A162UBT6_PHYB8</name>
<reference evidence="2" key="1">
    <citation type="submission" date="2015-06" db="EMBL/GenBank/DDBJ databases">
        <title>Expansion of signal transduction pathways in fungi by whole-genome duplication.</title>
        <authorList>
            <consortium name="DOE Joint Genome Institute"/>
            <person name="Corrochano L.M."/>
            <person name="Kuo A."/>
            <person name="Marcet-Houben M."/>
            <person name="Polaino S."/>
            <person name="Salamov A."/>
            <person name="Villalobos J.M."/>
            <person name="Alvarez M.I."/>
            <person name="Avalos J."/>
            <person name="Benito E.P."/>
            <person name="Benoit I."/>
            <person name="Burger G."/>
            <person name="Camino L.P."/>
            <person name="Canovas D."/>
            <person name="Cerda-Olmedo E."/>
            <person name="Cheng J.-F."/>
            <person name="Dominguez A."/>
            <person name="Elias M."/>
            <person name="Eslava A.P."/>
            <person name="Glaser F."/>
            <person name="Grimwood J."/>
            <person name="Gutierrez G."/>
            <person name="Heitman J."/>
            <person name="Henrissat B."/>
            <person name="Iturriaga E.A."/>
            <person name="Lang B.F."/>
            <person name="Lavin J.L."/>
            <person name="Lee S."/>
            <person name="Li W."/>
            <person name="Lindquist E."/>
            <person name="Lopez-Garcia S."/>
            <person name="Luque E.M."/>
            <person name="Marcos A.T."/>
            <person name="Martin J."/>
            <person name="McCluskey K."/>
            <person name="Medina H.R."/>
            <person name="Miralles-Duran A."/>
            <person name="Miyazaki A."/>
            <person name="Munoz-Torres E."/>
            <person name="Oguiza J.A."/>
            <person name="Ohm R."/>
            <person name="Olmedo M."/>
            <person name="Orejas M."/>
            <person name="Ortiz-Castellanos L."/>
            <person name="Pisabarro A.G."/>
            <person name="Rodriguez-Romero J."/>
            <person name="Ruiz-Herrera J."/>
            <person name="Ruiz-Vazquez R."/>
            <person name="Sanz C."/>
            <person name="Schackwitz W."/>
            <person name="Schmutz J."/>
            <person name="Shahriari M."/>
            <person name="Shelest E."/>
            <person name="Silva-Franco F."/>
            <person name="Soanes D."/>
            <person name="Syed K."/>
            <person name="Tagua V.G."/>
            <person name="Talbot N.J."/>
            <person name="Thon M."/>
            <person name="De vries R.P."/>
            <person name="Wiebenga A."/>
            <person name="Yadav J.S."/>
            <person name="Braun E.L."/>
            <person name="Baker S."/>
            <person name="Garre V."/>
            <person name="Horwitz B."/>
            <person name="Torres-Martinez S."/>
            <person name="Idnurm A."/>
            <person name="Herrera-Estrella A."/>
            <person name="Gabaldon T."/>
            <person name="Grigoriev I.V."/>
        </authorList>
    </citation>
    <scope>NUCLEOTIDE SEQUENCE [LARGE SCALE GENOMIC DNA]</scope>
    <source>
        <strain evidence="2">NRRL 1555(-)</strain>
    </source>
</reference>
<keyword evidence="2" id="KW-1185">Reference proteome</keyword>
<dbReference type="InParanoid" id="A0A162UBT6"/>
<feature type="non-terminal residue" evidence="1">
    <location>
        <position position="1"/>
    </location>
</feature>
<gene>
    <name evidence="1" type="ORF">PHYBLDRAFT_74195</name>
</gene>
<dbReference type="Proteomes" id="UP000077315">
    <property type="component" value="Unassembled WGS sequence"/>
</dbReference>
<dbReference type="RefSeq" id="XP_018291963.1">
    <property type="nucleotide sequence ID" value="XM_018443000.1"/>
</dbReference>
<evidence type="ECO:0000313" key="1">
    <source>
        <dbReference type="EMBL" id="OAD73923.1"/>
    </source>
</evidence>
<evidence type="ECO:0008006" key="3">
    <source>
        <dbReference type="Google" id="ProtNLM"/>
    </source>
</evidence>
<evidence type="ECO:0000313" key="2">
    <source>
        <dbReference type="Proteomes" id="UP000077315"/>
    </source>
</evidence>
<dbReference type="EMBL" id="KV440980">
    <property type="protein sequence ID" value="OAD73923.1"/>
    <property type="molecule type" value="Genomic_DNA"/>
</dbReference>
<sequence length="198" mass="22635">DLELNETTITDARIYHEPCLHGLIHHVSRIGLITICADLLEEVVSGELCNCRVKVVFGLPCCHDLLRDCMLLLSDIPERWILSSSLGKRLQQLECDISLQKIDVKKPALWVKCIIKLEQLFHQCEGNQQVQNLMAMVDELVDNATPGRPKHVKRKTALPKDFVCHKHRHLLVQKNKNDIRSILKEGLNTGKEVQFSYV</sequence>
<dbReference type="AlphaFoldDB" id="A0A162UBT6"/>
<organism evidence="1 2">
    <name type="scientific">Phycomyces blakesleeanus (strain ATCC 8743b / DSM 1359 / FGSC 10004 / NBRC 33097 / NRRL 1555)</name>
    <dbReference type="NCBI Taxonomy" id="763407"/>
    <lineage>
        <taxon>Eukaryota</taxon>
        <taxon>Fungi</taxon>
        <taxon>Fungi incertae sedis</taxon>
        <taxon>Mucoromycota</taxon>
        <taxon>Mucoromycotina</taxon>
        <taxon>Mucoromycetes</taxon>
        <taxon>Mucorales</taxon>
        <taxon>Phycomycetaceae</taxon>
        <taxon>Phycomyces</taxon>
    </lineage>
</organism>
<proteinExistence type="predicted"/>
<accession>A0A162UBT6</accession>
<dbReference type="GeneID" id="29003906"/>